<evidence type="ECO:0000256" key="1">
    <source>
        <dbReference type="SAM" id="SignalP"/>
    </source>
</evidence>
<protein>
    <recommendedName>
        <fullName evidence="3">Amine oxidase</fullName>
    </recommendedName>
</protein>
<sequence length="459" mass="51720">MSSPSSMPSHRWFPMFLIMCVGCSRCELCYGQSLQDWASIAKALYESGLGEPALEKLKAFFGASAGPLPEKVKLDFWDEANKKETFVWRPQSEYLHDSFRRIGKNIHDFSISFIDKDGDELKLEYSKMDIEEMFKSIQAPARLSVRWQAPSLQQRACGTASVVRSKVSDGVREAIHWITGGGKASEADVKSMQDMVEQKGGRIVPHMNGASLINHKGYHVDKWAEACKYLGKELKLSEEETEGLIAAQYRDEGQGVHFQDIVERGVRRTRYIAYRTVREDAKLHIIYGRHELSMEAMESGAAFPMQNCIKLGARTFTVLPPASPHMHGVGSEMDGRPFDVPSGWTISNASADGFAALARDVIGAYYWHTDYIVASGSKGWPAWTTRNQNRPGEGAVSDLHWFSCDEERKTCQFTSRSARVLIEQTQHTSFDLLKDWKRYVQLSAQVDWTSRLGPPSEEL</sequence>
<feature type="signal peptide" evidence="1">
    <location>
        <begin position="1"/>
        <end position="31"/>
    </location>
</feature>
<organism evidence="2">
    <name type="scientific">Pyrodinium bahamense</name>
    <dbReference type="NCBI Taxonomy" id="73915"/>
    <lineage>
        <taxon>Eukaryota</taxon>
        <taxon>Sar</taxon>
        <taxon>Alveolata</taxon>
        <taxon>Dinophyceae</taxon>
        <taxon>Gonyaulacales</taxon>
        <taxon>Pyrocystaceae</taxon>
        <taxon>Pyrodinium</taxon>
    </lineage>
</organism>
<feature type="chain" id="PRO_5031359373" description="Amine oxidase" evidence="1">
    <location>
        <begin position="32"/>
        <end position="459"/>
    </location>
</feature>
<gene>
    <name evidence="2" type="ORF">PBAH0796_LOCUS22649</name>
</gene>
<reference evidence="2" key="1">
    <citation type="submission" date="2021-01" db="EMBL/GenBank/DDBJ databases">
        <authorList>
            <person name="Corre E."/>
            <person name="Pelletier E."/>
            <person name="Niang G."/>
            <person name="Scheremetjew M."/>
            <person name="Finn R."/>
            <person name="Kale V."/>
            <person name="Holt S."/>
            <person name="Cochrane G."/>
            <person name="Meng A."/>
            <person name="Brown T."/>
            <person name="Cohen L."/>
        </authorList>
    </citation>
    <scope>NUCLEOTIDE SEQUENCE</scope>
    <source>
        <strain evidence="2">Pbaha01</strain>
    </source>
</reference>
<accession>A0A7S0AWZ1</accession>
<proteinExistence type="predicted"/>
<evidence type="ECO:0008006" key="3">
    <source>
        <dbReference type="Google" id="ProtNLM"/>
    </source>
</evidence>
<evidence type="ECO:0000313" key="2">
    <source>
        <dbReference type="EMBL" id="CAD8376098.1"/>
    </source>
</evidence>
<name>A0A7S0AWZ1_9DINO</name>
<keyword evidence="1" id="KW-0732">Signal</keyword>
<dbReference type="AlphaFoldDB" id="A0A7S0AWZ1"/>
<dbReference type="EMBL" id="HBEG01037095">
    <property type="protein sequence ID" value="CAD8376098.1"/>
    <property type="molecule type" value="Transcribed_RNA"/>
</dbReference>